<dbReference type="InterPro" id="IPR048988">
    <property type="entry name" value="STAT_linker"/>
</dbReference>
<dbReference type="GO" id="GO:0003677">
    <property type="term" value="F:DNA binding"/>
    <property type="evidence" value="ECO:0007669"/>
    <property type="project" value="UniProtKB-KW"/>
</dbReference>
<evidence type="ECO:0000313" key="14">
    <source>
        <dbReference type="EMBL" id="CAG2203204.1"/>
    </source>
</evidence>
<organism evidence="14 15">
    <name type="scientific">Mytilus edulis</name>
    <name type="common">Blue mussel</name>
    <dbReference type="NCBI Taxonomy" id="6550"/>
    <lineage>
        <taxon>Eukaryota</taxon>
        <taxon>Metazoa</taxon>
        <taxon>Spiralia</taxon>
        <taxon>Lophotrochozoa</taxon>
        <taxon>Mollusca</taxon>
        <taxon>Bivalvia</taxon>
        <taxon>Autobranchia</taxon>
        <taxon>Pteriomorphia</taxon>
        <taxon>Mytilida</taxon>
        <taxon>Mytiloidea</taxon>
        <taxon>Mytilidae</taxon>
        <taxon>Mytilinae</taxon>
        <taxon>Mytilus</taxon>
    </lineage>
</organism>
<keyword evidence="4" id="KW-0963">Cytoplasm</keyword>
<dbReference type="GO" id="GO:0005737">
    <property type="term" value="C:cytoplasm"/>
    <property type="evidence" value="ECO:0007669"/>
    <property type="project" value="UniProtKB-SubCell"/>
</dbReference>
<evidence type="ECO:0000256" key="11">
    <source>
        <dbReference type="ARBA" id="ARBA00023242"/>
    </source>
</evidence>
<name>A0A8S3R8P6_MYTED</name>
<keyword evidence="7" id="KW-0805">Transcription regulation</keyword>
<evidence type="ECO:0000313" key="15">
    <source>
        <dbReference type="Proteomes" id="UP000683360"/>
    </source>
</evidence>
<comment type="similarity">
    <text evidence="3">Belongs to the transcription factor STAT family.</text>
</comment>
<feature type="region of interest" description="Disordered" evidence="12">
    <location>
        <begin position="725"/>
        <end position="760"/>
    </location>
</feature>
<dbReference type="SUPFAM" id="SSF49417">
    <property type="entry name" value="p53-like transcription factors"/>
    <property type="match status" value="1"/>
</dbReference>
<dbReference type="SUPFAM" id="SSF55550">
    <property type="entry name" value="SH2 domain"/>
    <property type="match status" value="1"/>
</dbReference>
<dbReference type="Gene3D" id="1.10.532.10">
    <property type="entry name" value="STAT transcription factor, N-terminal domain"/>
    <property type="match status" value="1"/>
</dbReference>
<dbReference type="GO" id="GO:0003700">
    <property type="term" value="F:DNA-binding transcription factor activity"/>
    <property type="evidence" value="ECO:0007669"/>
    <property type="project" value="InterPro"/>
</dbReference>
<dbReference type="AlphaFoldDB" id="A0A8S3R8P6"/>
<evidence type="ECO:0000256" key="5">
    <source>
        <dbReference type="ARBA" id="ARBA00022553"/>
    </source>
</evidence>
<evidence type="ECO:0000256" key="10">
    <source>
        <dbReference type="ARBA" id="ARBA00023163"/>
    </source>
</evidence>
<dbReference type="OrthoDB" id="6140367at2759"/>
<dbReference type="Proteomes" id="UP000683360">
    <property type="component" value="Unassembled WGS sequence"/>
</dbReference>
<accession>A0A8S3R8P6</accession>
<dbReference type="Pfam" id="PF21354">
    <property type="entry name" value="STAT_linker"/>
    <property type="match status" value="1"/>
</dbReference>
<evidence type="ECO:0000256" key="1">
    <source>
        <dbReference type="ARBA" id="ARBA00004123"/>
    </source>
</evidence>
<feature type="region of interest" description="Disordered" evidence="12">
    <location>
        <begin position="775"/>
        <end position="810"/>
    </location>
</feature>
<dbReference type="InterPro" id="IPR036860">
    <property type="entry name" value="SH2_dom_sf"/>
</dbReference>
<keyword evidence="6" id="KW-0727">SH2 domain</keyword>
<dbReference type="InterPro" id="IPR036535">
    <property type="entry name" value="STAT_N_sf"/>
</dbReference>
<keyword evidence="8" id="KW-0238">DNA-binding</keyword>
<evidence type="ECO:0000259" key="13">
    <source>
        <dbReference type="Pfam" id="PF21354"/>
    </source>
</evidence>
<gene>
    <name evidence="14" type="ORF">MEDL_17723</name>
</gene>
<dbReference type="Gene3D" id="3.30.505.10">
    <property type="entry name" value="SH2 domain"/>
    <property type="match status" value="1"/>
</dbReference>
<evidence type="ECO:0000256" key="3">
    <source>
        <dbReference type="ARBA" id="ARBA00005586"/>
    </source>
</evidence>
<feature type="compositionally biased region" description="Polar residues" evidence="12">
    <location>
        <begin position="793"/>
        <end position="810"/>
    </location>
</feature>
<reference evidence="14" key="1">
    <citation type="submission" date="2021-03" db="EMBL/GenBank/DDBJ databases">
        <authorList>
            <person name="Bekaert M."/>
        </authorList>
    </citation>
    <scope>NUCLEOTIDE SEQUENCE</scope>
</reference>
<evidence type="ECO:0000256" key="7">
    <source>
        <dbReference type="ARBA" id="ARBA00023015"/>
    </source>
</evidence>
<evidence type="ECO:0000256" key="9">
    <source>
        <dbReference type="ARBA" id="ARBA00023159"/>
    </source>
</evidence>
<feature type="region of interest" description="Disordered" evidence="12">
    <location>
        <begin position="148"/>
        <end position="178"/>
    </location>
</feature>
<keyword evidence="9" id="KW-0010">Activator</keyword>
<evidence type="ECO:0000256" key="6">
    <source>
        <dbReference type="ARBA" id="ARBA00022999"/>
    </source>
</evidence>
<dbReference type="GO" id="GO:0005634">
    <property type="term" value="C:nucleus"/>
    <property type="evidence" value="ECO:0007669"/>
    <property type="project" value="UniProtKB-SubCell"/>
</dbReference>
<dbReference type="InterPro" id="IPR001217">
    <property type="entry name" value="STAT"/>
</dbReference>
<dbReference type="Gene3D" id="1.10.238.10">
    <property type="entry name" value="EF-hand"/>
    <property type="match status" value="1"/>
</dbReference>
<comment type="caution">
    <text evidence="14">The sequence shown here is derived from an EMBL/GenBank/DDBJ whole genome shotgun (WGS) entry which is preliminary data.</text>
</comment>
<dbReference type="Gene3D" id="2.60.40.630">
    <property type="entry name" value="STAT transcription factor, DNA-binding domain"/>
    <property type="match status" value="1"/>
</dbReference>
<dbReference type="EMBL" id="CAJPWZ010000916">
    <property type="protein sequence ID" value="CAG2203204.1"/>
    <property type="molecule type" value="Genomic_DNA"/>
</dbReference>
<dbReference type="InterPro" id="IPR008967">
    <property type="entry name" value="p53-like_TF_DNA-bd_sf"/>
</dbReference>
<sequence>MMYVRIHCKDLFSDNIWQDVVKYQVDGQIEVIQKYSEELLNEVVKYFDEKIRTCEGGLCMVSEKMQYIVTRDELKKKYGNEPYRFIETLVTCLKEEEVLIDHYTKPNEEELKKENITRTIKLLEESESFERNLEKKVKNFNSLLEEEKQKNRELAKKENDKQEAQNMSESCRRKNGVNSGNILDKLKNDMLGIQRRLVEIERETDRAKHAIKDALRDFLTRGTELKKTFLEVITKWKKQSKSKYVALVETDYPLKEMEDRCKKYGKLLFNTLEFIQADLLVLSNCKWDMEIDVDLQDIINNLCKLFEEICQSTFLVTEQTRHLIKVELGSKKRTKDAADDEETKPGKTFKCPKFTATVRLIATESLVGRQKVTAHFCHEDSLNDIHQRNAWEELPEKSFPLLNKGNSRTMPFGQQGYATFRNLELTDFKRDQDKHVCEEKYRIVFTISLPIIITTGASQGSNAHGSLLWQCFSVEDLMDFPLTSPSVLPWSTVSAMLNSKFKTLDGRDLRQDELMHLASRLSGLPKSNITGKTEIQFRKFCLDKMMDVKESKDAKNKSATFWMWVLSVYNLTKFHLQDYWTEGLIDGFSAKEDCEMKLKFLKPFKNYTFLLRFSDKVITDGQGQNMCGAVSASFVYKTEKGEIKVGHAKPFKADSFKKKNLAQLVKSVHLKENNEEVSLQFIYPGEISRDEAFAAFYQASSKMTTPDYLDFEERLYVRLNGLSLDDNTVKEEPPSDIPSDIPVTKKSKQETKTPTYAYSDQQINDMVASYEFDKYEQPSPSSTLYGGGERNSNESTPMSQEPSPASTYNIMSPESAVMNGMGYSNGYPVLSPQSSLSSGIAAASPQSSIDESQVLSPEQEASIPVTVLDEIGVNGIQPGFQQVLNGNCTYGTQVNENLCYNVPVQGLVYNRSQSLPDQHPTLINLLKNKASVEGLKQKLLSKHAQGTQPPQYIPVRETNQIDLNSVQKELTAEQMVDFSNLMSMEDHNQGEIFEIPEVEIPAESLETINQSTDLMITEENNANMIHTLQQMVTDPEQLRNFGQLMSVLTEIYPQNTLIMDTQDLENPDN</sequence>
<dbReference type="GO" id="GO:0007165">
    <property type="term" value="P:signal transduction"/>
    <property type="evidence" value="ECO:0007669"/>
    <property type="project" value="InterPro"/>
</dbReference>
<dbReference type="InterPro" id="IPR012345">
    <property type="entry name" value="STAT_TF_DNA-bd_N"/>
</dbReference>
<dbReference type="PANTHER" id="PTHR11801">
    <property type="entry name" value="SIGNAL TRANSDUCER AND ACTIVATOR OF TRANSCRIPTION"/>
    <property type="match status" value="1"/>
</dbReference>
<feature type="domain" description="Signal transducer and activator of transcription linker" evidence="13">
    <location>
        <begin position="483"/>
        <end position="564"/>
    </location>
</feature>
<protein>
    <submittedName>
        <fullName evidence="14">STAT5B</fullName>
    </submittedName>
</protein>
<proteinExistence type="inferred from homology"/>
<keyword evidence="11" id="KW-0539">Nucleus</keyword>
<keyword evidence="15" id="KW-1185">Reference proteome</keyword>
<evidence type="ECO:0000256" key="4">
    <source>
        <dbReference type="ARBA" id="ARBA00022490"/>
    </source>
</evidence>
<evidence type="ECO:0000256" key="2">
    <source>
        <dbReference type="ARBA" id="ARBA00004496"/>
    </source>
</evidence>
<keyword evidence="5" id="KW-0597">Phosphoprotein</keyword>
<evidence type="ECO:0000256" key="12">
    <source>
        <dbReference type="SAM" id="MobiDB-lite"/>
    </source>
</evidence>
<feature type="compositionally biased region" description="Basic and acidic residues" evidence="12">
    <location>
        <begin position="148"/>
        <end position="163"/>
    </location>
</feature>
<comment type="subcellular location">
    <subcellularLocation>
        <location evidence="2">Cytoplasm</location>
    </subcellularLocation>
    <subcellularLocation>
        <location evidence="1">Nucleus</location>
    </subcellularLocation>
</comment>
<keyword evidence="10" id="KW-0804">Transcription</keyword>
<evidence type="ECO:0000256" key="8">
    <source>
        <dbReference type="ARBA" id="ARBA00023125"/>
    </source>
</evidence>